<dbReference type="Proteomes" id="UP000305067">
    <property type="component" value="Unassembled WGS sequence"/>
</dbReference>
<accession>A0A5C3R5S3</accession>
<evidence type="ECO:0000313" key="1">
    <source>
        <dbReference type="EMBL" id="TFL06454.1"/>
    </source>
</evidence>
<keyword evidence="2" id="KW-1185">Reference proteome</keyword>
<dbReference type="EMBL" id="ML178815">
    <property type="protein sequence ID" value="TFL06454.1"/>
    <property type="molecule type" value="Genomic_DNA"/>
</dbReference>
<reference evidence="1 2" key="1">
    <citation type="journal article" date="2019" name="Nat. Ecol. Evol.">
        <title>Megaphylogeny resolves global patterns of mushroom evolution.</title>
        <authorList>
            <person name="Varga T."/>
            <person name="Krizsan K."/>
            <person name="Foldi C."/>
            <person name="Dima B."/>
            <person name="Sanchez-Garcia M."/>
            <person name="Sanchez-Ramirez S."/>
            <person name="Szollosi G.J."/>
            <person name="Szarkandi J.G."/>
            <person name="Papp V."/>
            <person name="Albert L."/>
            <person name="Andreopoulos W."/>
            <person name="Angelini C."/>
            <person name="Antonin V."/>
            <person name="Barry K.W."/>
            <person name="Bougher N.L."/>
            <person name="Buchanan P."/>
            <person name="Buyck B."/>
            <person name="Bense V."/>
            <person name="Catcheside P."/>
            <person name="Chovatia M."/>
            <person name="Cooper J."/>
            <person name="Damon W."/>
            <person name="Desjardin D."/>
            <person name="Finy P."/>
            <person name="Geml J."/>
            <person name="Haridas S."/>
            <person name="Hughes K."/>
            <person name="Justo A."/>
            <person name="Karasinski D."/>
            <person name="Kautmanova I."/>
            <person name="Kiss B."/>
            <person name="Kocsube S."/>
            <person name="Kotiranta H."/>
            <person name="LaButti K.M."/>
            <person name="Lechner B.E."/>
            <person name="Liimatainen K."/>
            <person name="Lipzen A."/>
            <person name="Lukacs Z."/>
            <person name="Mihaltcheva S."/>
            <person name="Morgado L.N."/>
            <person name="Niskanen T."/>
            <person name="Noordeloos M.E."/>
            <person name="Ohm R.A."/>
            <person name="Ortiz-Santana B."/>
            <person name="Ovrebo C."/>
            <person name="Racz N."/>
            <person name="Riley R."/>
            <person name="Savchenko A."/>
            <person name="Shiryaev A."/>
            <person name="Soop K."/>
            <person name="Spirin V."/>
            <person name="Szebenyi C."/>
            <person name="Tomsovsky M."/>
            <person name="Tulloss R.E."/>
            <person name="Uehling J."/>
            <person name="Grigoriev I.V."/>
            <person name="Vagvolgyi C."/>
            <person name="Papp T."/>
            <person name="Martin F.M."/>
            <person name="Miettinen O."/>
            <person name="Hibbett D.S."/>
            <person name="Nagy L.G."/>
        </authorList>
    </citation>
    <scope>NUCLEOTIDE SEQUENCE [LARGE SCALE GENOMIC DNA]</scope>
    <source>
        <strain evidence="1 2">CBS 309.79</strain>
    </source>
</reference>
<organism evidence="1 2">
    <name type="scientific">Pterulicium gracile</name>
    <dbReference type="NCBI Taxonomy" id="1884261"/>
    <lineage>
        <taxon>Eukaryota</taxon>
        <taxon>Fungi</taxon>
        <taxon>Dikarya</taxon>
        <taxon>Basidiomycota</taxon>
        <taxon>Agaricomycotina</taxon>
        <taxon>Agaricomycetes</taxon>
        <taxon>Agaricomycetidae</taxon>
        <taxon>Agaricales</taxon>
        <taxon>Pleurotineae</taxon>
        <taxon>Pterulaceae</taxon>
        <taxon>Pterulicium</taxon>
    </lineage>
</organism>
<evidence type="ECO:0000313" key="2">
    <source>
        <dbReference type="Proteomes" id="UP000305067"/>
    </source>
</evidence>
<name>A0A5C3R5S3_9AGAR</name>
<protein>
    <submittedName>
        <fullName evidence="1">Uncharacterized protein</fullName>
    </submittedName>
</protein>
<sequence length="102" mass="10877">MVLILPALLEEGEMEGNGRSGRDVGNELVLLGIMRWEGAAGLGAKAVAIMLLKRCEDVVAFVRNEKGGATGRGGEGELQFLERENRGGSCSLQRSVGPWGMF</sequence>
<proteinExistence type="predicted"/>
<gene>
    <name evidence="1" type="ORF">BDV98DRAFT_559438</name>
</gene>
<feature type="non-terminal residue" evidence="1">
    <location>
        <position position="102"/>
    </location>
</feature>
<dbReference type="AlphaFoldDB" id="A0A5C3R5S3"/>